<feature type="compositionally biased region" description="Low complexity" evidence="7">
    <location>
        <begin position="623"/>
        <end position="633"/>
    </location>
</feature>
<evidence type="ECO:0000256" key="5">
    <source>
        <dbReference type="ARBA" id="ARBA00023163"/>
    </source>
</evidence>
<dbReference type="Gene3D" id="1.20.120.2010">
    <property type="entry name" value="NAB conserved domain 2"/>
    <property type="match status" value="1"/>
</dbReference>
<gene>
    <name evidence="11 12" type="primary">LOC113795818</name>
</gene>
<dbReference type="InterPro" id="IPR038398">
    <property type="entry name" value="NCD2_sf"/>
</dbReference>
<feature type="compositionally biased region" description="Low complexity" evidence="7">
    <location>
        <begin position="535"/>
        <end position="544"/>
    </location>
</feature>
<feature type="domain" description="Nab N-terminal" evidence="8">
    <location>
        <begin position="133"/>
        <end position="210"/>
    </location>
</feature>
<comment type="subcellular location">
    <subcellularLocation>
        <location evidence="1">Nucleus</location>
    </subcellularLocation>
</comment>
<feature type="domain" description="NAB co-repressor" evidence="9">
    <location>
        <begin position="349"/>
        <end position="480"/>
    </location>
</feature>
<feature type="region of interest" description="Disordered" evidence="7">
    <location>
        <begin position="620"/>
        <end position="650"/>
    </location>
</feature>
<feature type="region of interest" description="Disordered" evidence="7">
    <location>
        <begin position="968"/>
        <end position="1026"/>
    </location>
</feature>
<keyword evidence="10" id="KW-1185">Reference proteome</keyword>
<dbReference type="RefSeq" id="XP_027201853.1">
    <property type="nucleotide sequence ID" value="XM_027346052.1"/>
</dbReference>
<accession>A0A6P6Y962</accession>
<feature type="region of interest" description="Disordered" evidence="7">
    <location>
        <begin position="472"/>
        <end position="561"/>
    </location>
</feature>
<feature type="compositionally biased region" description="Low complexity" evidence="7">
    <location>
        <begin position="497"/>
        <end position="510"/>
    </location>
</feature>
<reference evidence="11 12" key="1">
    <citation type="submission" date="2025-04" db="UniProtKB">
        <authorList>
            <consortium name="RefSeq"/>
        </authorList>
    </citation>
    <scope>IDENTIFICATION</scope>
    <source>
        <strain evidence="11 12">Airmid</strain>
    </source>
</reference>
<feature type="region of interest" description="Disordered" evidence="7">
    <location>
        <begin position="213"/>
        <end position="339"/>
    </location>
</feature>
<dbReference type="GO" id="GO:0003712">
    <property type="term" value="F:transcription coregulator activity"/>
    <property type="evidence" value="ECO:0007669"/>
    <property type="project" value="InterPro"/>
</dbReference>
<proteinExistence type="inferred from homology"/>
<dbReference type="GO" id="GO:0005634">
    <property type="term" value="C:nucleus"/>
    <property type="evidence" value="ECO:0007669"/>
    <property type="project" value="UniProtKB-SubCell"/>
</dbReference>
<protein>
    <submittedName>
        <fullName evidence="11 12">CAR1 transcription factor-like isoform X1</fullName>
    </submittedName>
</protein>
<feature type="compositionally biased region" description="Low complexity" evidence="7">
    <location>
        <begin position="278"/>
        <end position="294"/>
    </location>
</feature>
<comment type="similarity">
    <text evidence="2">Belongs to the NAB family.</text>
</comment>
<sequence>MKNQPDNDDDDNIQPVTIIKDANDDDDDDDESNLSSNKEFNFSSGGVDDCNVSSNSFETSVVQQQQQQSSTPTKRNSTLKTPSLDENSNRNSMKNKRQNFDEKLSIIDSEMFSTHQRILGRNLNGTIAMTTQPSNESELQLYRVLQRANLLSYYDTFICQGGDDVQQLYEAGEDEFLEIMALVGMAAKPLHVRRLQKSLHEWATNPALFQSPLMPSFHSNNNQSTNSSSSSSLTGQLTSNVDSVSTTPTTTTTAATSSTSTTSMAISTRTILGGGHQSSSTAITAQSTSPSATALHRQQNSNSPANVSFHTRSAAGNQSKTPSPSQFQPNNNVEQYSQPCSPITMTPILTERQIQRLADAAEQLVKNLPASILDLKPTIGNNNNGNKKRIVKEIENIMTMLENDPHRMNEIRRYAAIYGRFDCKRKPEKPLTLHEVSVNEAAAQICNKIPQLLYRRDELFPLARQVVRDSGYQYSKGHSRSQSCRIGGSGGAGGEDSNTSINNESTTTTTKRIRLVDNHNHNNSRSSPLLNQSLNNGDSGKNSSIGGGGGGNHHQKDDRKRRHNRLEGIVDQLKSLSNEQEQIQNQINEANEQENFHELNQLQNELNLINDHQMKLVNEKSQLEQQQQQQPKQQQDHQKNSLKKSLSSDQTETMMMMMIEREGQGEHKTIETDDTDDSQYSLYSNESTIPTTSSSSLLQEQQQQQNSHHSSLSNDNVGGGGASVSNEATTIMTGPTGKSGKKKTANGLHQQSSTPKTTLSSSNDDSIDYGKHLNDVIDEGLRLMENVIIDENNIDLRLFNKYTEVLRNNNNATITGNGQSSDIINNNYNNNYRSPKADTSSTTVHHRQRGRPPKNNQSLMNTSNTTTATISSNERLDNTFYEQLLTQAQIQQQMQQLYQQSFYAQAFFGDFNNSAITSPSSIDTVANLPSSSSSTFQIDHCKTIDHNDDDDKNIDRMEIVQSLNALMSISSNGNNDNDGGGGHHHNHNHHRQTSSVTIDGATESTQSNSSSPSTTTTTTSVEFKMS</sequence>
<dbReference type="AlphaFoldDB" id="A0A6P6Y962"/>
<feature type="compositionally biased region" description="Low complexity" evidence="7">
    <location>
        <begin position="60"/>
        <end position="70"/>
    </location>
</feature>
<keyword evidence="6" id="KW-0539">Nucleus</keyword>
<name>A0A6P6Y962_DERPT</name>
<evidence type="ECO:0000259" key="9">
    <source>
        <dbReference type="Pfam" id="PF04905"/>
    </source>
</evidence>
<dbReference type="OMA" id="ANGANHE"/>
<evidence type="ECO:0000313" key="12">
    <source>
        <dbReference type="RefSeq" id="XP_027201853.1"/>
    </source>
</evidence>
<evidence type="ECO:0000313" key="10">
    <source>
        <dbReference type="Proteomes" id="UP000515146"/>
    </source>
</evidence>
<dbReference type="InterPro" id="IPR006989">
    <property type="entry name" value="NAB_co-repressor_dom"/>
</dbReference>
<feature type="compositionally biased region" description="Polar residues" evidence="7">
    <location>
        <begin position="747"/>
        <end position="764"/>
    </location>
</feature>
<evidence type="ECO:0000256" key="6">
    <source>
        <dbReference type="ARBA" id="ARBA00023242"/>
    </source>
</evidence>
<feature type="compositionally biased region" description="Low complexity" evidence="7">
    <location>
        <begin position="219"/>
        <end position="270"/>
    </location>
</feature>
<dbReference type="Pfam" id="PF04904">
    <property type="entry name" value="SAM_NCD1"/>
    <property type="match status" value="1"/>
</dbReference>
<feature type="region of interest" description="Disordered" evidence="7">
    <location>
        <begin position="663"/>
        <end position="768"/>
    </location>
</feature>
<feature type="compositionally biased region" description="Polar residues" evidence="7">
    <location>
        <begin position="723"/>
        <end position="732"/>
    </location>
</feature>
<dbReference type="InterPro" id="IPR039040">
    <property type="entry name" value="NAB_fam"/>
</dbReference>
<feature type="compositionally biased region" description="Low complexity" evidence="7">
    <location>
        <begin position="1002"/>
        <end position="1020"/>
    </location>
</feature>
<dbReference type="PANTHER" id="PTHR12623:SF10">
    <property type="entry name" value="NGFI-A-BINDING PROTEIN HOMOLOG"/>
    <property type="match status" value="1"/>
</dbReference>
<dbReference type="RefSeq" id="XP_027201845.1">
    <property type="nucleotide sequence ID" value="XM_027346044.1"/>
</dbReference>
<dbReference type="Proteomes" id="UP000515146">
    <property type="component" value="Unplaced"/>
</dbReference>
<feature type="compositionally biased region" description="Acidic residues" evidence="7">
    <location>
        <begin position="1"/>
        <end position="12"/>
    </location>
</feature>
<feature type="compositionally biased region" description="Acidic residues" evidence="7">
    <location>
        <begin position="23"/>
        <end position="32"/>
    </location>
</feature>
<keyword evidence="5" id="KW-0804">Transcription</keyword>
<dbReference type="KEGG" id="dpte:113795818"/>
<organism evidence="10 11">
    <name type="scientific">Dermatophagoides pteronyssinus</name>
    <name type="common">European house dust mite</name>
    <dbReference type="NCBI Taxonomy" id="6956"/>
    <lineage>
        <taxon>Eukaryota</taxon>
        <taxon>Metazoa</taxon>
        <taxon>Ecdysozoa</taxon>
        <taxon>Arthropoda</taxon>
        <taxon>Chelicerata</taxon>
        <taxon>Arachnida</taxon>
        <taxon>Acari</taxon>
        <taxon>Acariformes</taxon>
        <taxon>Sarcoptiformes</taxon>
        <taxon>Astigmata</taxon>
        <taxon>Psoroptidia</taxon>
        <taxon>Analgoidea</taxon>
        <taxon>Pyroglyphidae</taxon>
        <taxon>Dermatophagoidinae</taxon>
        <taxon>Dermatophagoides</taxon>
    </lineage>
</organism>
<feature type="compositionally biased region" description="Polar residues" evidence="7">
    <location>
        <begin position="296"/>
        <end position="339"/>
    </location>
</feature>
<evidence type="ECO:0000256" key="4">
    <source>
        <dbReference type="ARBA" id="ARBA00023015"/>
    </source>
</evidence>
<feature type="region of interest" description="Disordered" evidence="7">
    <location>
        <begin position="1"/>
        <end position="100"/>
    </location>
</feature>
<feature type="compositionally biased region" description="Polar residues" evidence="7">
    <location>
        <begin position="521"/>
        <end position="534"/>
    </location>
</feature>
<keyword evidence="3" id="KW-0678">Repressor</keyword>
<evidence type="ECO:0000259" key="8">
    <source>
        <dbReference type="Pfam" id="PF04904"/>
    </source>
</evidence>
<feature type="compositionally biased region" description="Polar residues" evidence="7">
    <location>
        <begin position="71"/>
        <end position="92"/>
    </location>
</feature>
<feature type="compositionally biased region" description="Low complexity" evidence="7">
    <location>
        <begin position="684"/>
        <end position="714"/>
    </location>
</feature>
<feature type="compositionally biased region" description="Polar residues" evidence="7">
    <location>
        <begin position="33"/>
        <end position="44"/>
    </location>
</feature>
<evidence type="ECO:0000256" key="2">
    <source>
        <dbReference type="ARBA" id="ARBA00008864"/>
    </source>
</evidence>
<feature type="region of interest" description="Disordered" evidence="7">
    <location>
        <begin position="826"/>
        <end position="863"/>
    </location>
</feature>
<evidence type="ECO:0000256" key="7">
    <source>
        <dbReference type="SAM" id="MobiDB-lite"/>
    </source>
</evidence>
<feature type="compositionally biased region" description="Basic residues" evidence="7">
    <location>
        <begin position="982"/>
        <end position="992"/>
    </location>
</feature>
<dbReference type="Pfam" id="PF04905">
    <property type="entry name" value="NCD2"/>
    <property type="match status" value="1"/>
</dbReference>
<dbReference type="FunFam" id="1.20.120.2010:FF:000001">
    <property type="entry name" value="NGFI-A-binding protein 1 isoform X1"/>
    <property type="match status" value="1"/>
</dbReference>
<dbReference type="PANTHER" id="PTHR12623">
    <property type="entry name" value="NGFI-A BINDING PROTEIN"/>
    <property type="match status" value="1"/>
</dbReference>
<dbReference type="GO" id="GO:0045892">
    <property type="term" value="P:negative regulation of DNA-templated transcription"/>
    <property type="evidence" value="ECO:0007669"/>
    <property type="project" value="InterPro"/>
</dbReference>
<keyword evidence="4" id="KW-0805">Transcription regulation</keyword>
<dbReference type="CTD" id="3346237"/>
<evidence type="ECO:0000313" key="11">
    <source>
        <dbReference type="RefSeq" id="XP_027201845.1"/>
    </source>
</evidence>
<dbReference type="InterPro" id="IPR006988">
    <property type="entry name" value="Nab_N"/>
</dbReference>
<evidence type="ECO:0000256" key="1">
    <source>
        <dbReference type="ARBA" id="ARBA00004123"/>
    </source>
</evidence>
<dbReference type="OrthoDB" id="10028556at2759"/>
<evidence type="ECO:0000256" key="3">
    <source>
        <dbReference type="ARBA" id="ARBA00022491"/>
    </source>
</evidence>